<organism evidence="3 4">
    <name type="scientific">Clostridium isatidis</name>
    <dbReference type="NCBI Taxonomy" id="182773"/>
    <lineage>
        <taxon>Bacteria</taxon>
        <taxon>Bacillati</taxon>
        <taxon>Bacillota</taxon>
        <taxon>Clostridia</taxon>
        <taxon>Eubacteriales</taxon>
        <taxon>Clostridiaceae</taxon>
        <taxon>Clostridium</taxon>
    </lineage>
</organism>
<sequence>MECGESVKVGFTCKSKFCVKCGRLYTLKWVDKQQENMLNVAHRHSVFTIPEELRNYFFKNRDMLKDLMDGVYQVIDYWYKTHKGKSYEVGVITVIHTFGRDLKWNPHVHALVTEGAINNKYKWWKPVEYVPYEYLRKSWQKTLLDIIKKYFKDWKTKKLISVLYRKYKDGFYVNADRAITDMRKATKYIGRYLARAAIAEYRIESYDGESVTFWYEDHDSGEHIKVTLDVLTFIGKLVQQIHKKGFKCVRRYGLYSRKKNALAKEIIHLYRFVKQLKISDILNRKNKQEKKSWKQRIIETFNRNPLECRKCKREMELWKIWHDDYGLIYDIRESNYKEVKSDGSNRRILLRTKSNRERTYVQISSKGYAEYMCMECG</sequence>
<gene>
    <name evidence="3" type="ORF">BEN51_00625</name>
</gene>
<keyword evidence="4" id="KW-1185">Reference proteome</keyword>
<evidence type="ECO:0000259" key="1">
    <source>
        <dbReference type="Pfam" id="PF04986"/>
    </source>
</evidence>
<accession>A0A343J954</accession>
<protein>
    <submittedName>
        <fullName evidence="3">Uncharacterized protein</fullName>
    </submittedName>
</protein>
<proteinExistence type="predicted"/>
<dbReference type="GO" id="GO:0004803">
    <property type="term" value="F:transposase activity"/>
    <property type="evidence" value="ECO:0007669"/>
    <property type="project" value="InterPro"/>
</dbReference>
<dbReference type="InterPro" id="IPR026889">
    <property type="entry name" value="Zn_Tnp"/>
</dbReference>
<dbReference type="AlphaFoldDB" id="A0A343J954"/>
<reference evidence="3 4" key="1">
    <citation type="submission" date="2016-08" db="EMBL/GenBank/DDBJ databases">
        <title>Complete Genome Sequence Of The Indigo Reducing Clostridium isatidis DSM15098.</title>
        <authorList>
            <person name="Little G.T."/>
            <person name="Minton N.P."/>
        </authorList>
    </citation>
    <scope>NUCLEOTIDE SEQUENCE [LARGE SCALE GENOMIC DNA]</scope>
    <source>
        <strain evidence="3 4">DSM 15098</strain>
    </source>
</reference>
<dbReference type="PANTHER" id="PTHR37023">
    <property type="entry name" value="TRANSPOSASE"/>
    <property type="match status" value="1"/>
</dbReference>
<dbReference type="PANTHER" id="PTHR37023:SF1">
    <property type="entry name" value="ISSOD25 TRANSPOSASE TNPA_ISSOD25"/>
    <property type="match status" value="1"/>
</dbReference>
<name>A0A343J954_9CLOT</name>
<dbReference type="Pfam" id="PF04986">
    <property type="entry name" value="Y2_Tnp"/>
    <property type="match status" value="1"/>
</dbReference>
<dbReference type="KEGG" id="cia:BEN51_00625"/>
<dbReference type="GO" id="GO:0003677">
    <property type="term" value="F:DNA binding"/>
    <property type="evidence" value="ECO:0007669"/>
    <property type="project" value="InterPro"/>
</dbReference>
<dbReference type="Proteomes" id="UP000264883">
    <property type="component" value="Chromosome"/>
</dbReference>
<feature type="domain" description="Transposase IS801/IS1294" evidence="1">
    <location>
        <begin position="90"/>
        <end position="260"/>
    </location>
</feature>
<dbReference type="Pfam" id="PF14319">
    <property type="entry name" value="Zn_Tnp_IS91"/>
    <property type="match status" value="1"/>
</dbReference>
<dbReference type="InterPro" id="IPR007069">
    <property type="entry name" value="Transposase_32"/>
</dbReference>
<evidence type="ECO:0000313" key="4">
    <source>
        <dbReference type="Proteomes" id="UP000264883"/>
    </source>
</evidence>
<dbReference type="EMBL" id="CP016786">
    <property type="protein sequence ID" value="ASW42062.1"/>
    <property type="molecule type" value="Genomic_DNA"/>
</dbReference>
<feature type="domain" description="Transposase zinc-binding" evidence="2">
    <location>
        <begin position="2"/>
        <end position="49"/>
    </location>
</feature>
<evidence type="ECO:0000259" key="2">
    <source>
        <dbReference type="Pfam" id="PF14319"/>
    </source>
</evidence>
<evidence type="ECO:0000313" key="3">
    <source>
        <dbReference type="EMBL" id="ASW42062.1"/>
    </source>
</evidence>
<dbReference type="GO" id="GO:0006313">
    <property type="term" value="P:DNA transposition"/>
    <property type="evidence" value="ECO:0007669"/>
    <property type="project" value="InterPro"/>
</dbReference>